<dbReference type="RefSeq" id="WP_173748942.1">
    <property type="nucleotide sequence ID" value="NZ_JAAITA010000006.1"/>
</dbReference>
<sequence length="260" mass="28379">MKKVICILKSLLPMLLWLGMQSVVSILFLLTGVLTGKGPLWATGGELPYVISVLANGVTFLLGYLWLQKKKKETSGQERRFSLGAAVKLLAVGVIFQMIVSLLLAGMQVVFPKAMESYAQVLENLGVFAPSVFSVLYTVVFAPLTEEMVFRGVTLRILQEELPFAAANVLQAVLFALMHGNLVQSSYAFLAGLLLGTVVKRYGKLSAAIWCHFAVNASGLFLGDISVPGIFLLLGISFGVLLVFVIIDKKMEKTNEKYRV</sequence>
<keyword evidence="3" id="KW-0645">Protease</keyword>
<keyword evidence="3" id="KW-0378">Hydrolase</keyword>
<feature type="transmembrane region" description="Helical" evidence="1">
    <location>
        <begin position="12"/>
        <end position="35"/>
    </location>
</feature>
<organism evidence="3 4">
    <name type="scientific">Blautia hansenii</name>
    <name type="common">Ruminococcus hansenii</name>
    <dbReference type="NCBI Taxonomy" id="1322"/>
    <lineage>
        <taxon>Bacteria</taxon>
        <taxon>Bacillati</taxon>
        <taxon>Bacillota</taxon>
        <taxon>Clostridia</taxon>
        <taxon>Lachnospirales</taxon>
        <taxon>Lachnospiraceae</taxon>
        <taxon>Blautia</taxon>
    </lineage>
</organism>
<evidence type="ECO:0000256" key="1">
    <source>
        <dbReference type="SAM" id="Phobius"/>
    </source>
</evidence>
<proteinExistence type="predicted"/>
<dbReference type="PANTHER" id="PTHR36435">
    <property type="entry name" value="SLR1288 PROTEIN"/>
    <property type="match status" value="1"/>
</dbReference>
<feature type="transmembrane region" description="Helical" evidence="1">
    <location>
        <begin position="47"/>
        <end position="67"/>
    </location>
</feature>
<dbReference type="InterPro" id="IPR003675">
    <property type="entry name" value="Rce1/LyrA-like_dom"/>
</dbReference>
<keyword evidence="3" id="KW-0482">Metalloprotease</keyword>
<dbReference type="PANTHER" id="PTHR36435:SF1">
    <property type="entry name" value="CAAX AMINO TERMINAL PROTEASE FAMILY PROTEIN"/>
    <property type="match status" value="1"/>
</dbReference>
<dbReference type="InterPro" id="IPR052710">
    <property type="entry name" value="CAAX_protease"/>
</dbReference>
<evidence type="ECO:0000313" key="4">
    <source>
        <dbReference type="Proteomes" id="UP000822142"/>
    </source>
</evidence>
<reference evidence="3 4" key="1">
    <citation type="journal article" date="2020" name="Cell Host Microbe">
        <title>Functional and Genomic Variation between Human-Derived Isolates of Lachnospiraceae Reveals Inter- and Intra-Species Diversity.</title>
        <authorList>
            <person name="Sorbara M.T."/>
            <person name="Littmann E.R."/>
            <person name="Fontana E."/>
            <person name="Moody T.U."/>
            <person name="Kohout C.E."/>
            <person name="Gjonbalaj M."/>
            <person name="Eaton V."/>
            <person name="Seok R."/>
            <person name="Leiner I.M."/>
            <person name="Pamer E.G."/>
        </authorList>
    </citation>
    <scope>NUCLEOTIDE SEQUENCE [LARGE SCALE GENOMIC DNA]</scope>
    <source>
        <strain evidence="3 4">MSK.15.26</strain>
    </source>
</reference>
<dbReference type="Pfam" id="PF02517">
    <property type="entry name" value="Rce1-like"/>
    <property type="match status" value="1"/>
</dbReference>
<evidence type="ECO:0000259" key="2">
    <source>
        <dbReference type="Pfam" id="PF02517"/>
    </source>
</evidence>
<keyword evidence="1" id="KW-0812">Transmembrane</keyword>
<comment type="caution">
    <text evidence="3">The sequence shown here is derived from an EMBL/GenBank/DDBJ whole genome shotgun (WGS) entry which is preliminary data.</text>
</comment>
<feature type="transmembrane region" description="Helical" evidence="1">
    <location>
        <begin position="87"/>
        <end position="107"/>
    </location>
</feature>
<dbReference type="Proteomes" id="UP000822142">
    <property type="component" value="Unassembled WGS sequence"/>
</dbReference>
<feature type="domain" description="CAAX prenyl protease 2/Lysostaphin resistance protein A-like" evidence="2">
    <location>
        <begin position="131"/>
        <end position="217"/>
    </location>
</feature>
<keyword evidence="1" id="KW-0472">Membrane</keyword>
<name>A0ABX2I7J3_BLAHA</name>
<keyword evidence="1" id="KW-1133">Transmembrane helix</keyword>
<keyword evidence="4" id="KW-1185">Reference proteome</keyword>
<feature type="transmembrane region" description="Helical" evidence="1">
    <location>
        <begin position="127"/>
        <end position="145"/>
    </location>
</feature>
<protein>
    <submittedName>
        <fullName evidence="3">CPBP family intramembrane metalloprotease</fullName>
    </submittedName>
</protein>
<accession>A0ABX2I7J3</accession>
<feature type="transmembrane region" description="Helical" evidence="1">
    <location>
        <begin position="157"/>
        <end position="176"/>
    </location>
</feature>
<evidence type="ECO:0000313" key="3">
    <source>
        <dbReference type="EMBL" id="NSJ85915.1"/>
    </source>
</evidence>
<dbReference type="EMBL" id="JAAITA010000006">
    <property type="protein sequence ID" value="NSJ85915.1"/>
    <property type="molecule type" value="Genomic_DNA"/>
</dbReference>
<feature type="transmembrane region" description="Helical" evidence="1">
    <location>
        <begin position="229"/>
        <end position="247"/>
    </location>
</feature>
<dbReference type="GO" id="GO:0008237">
    <property type="term" value="F:metallopeptidase activity"/>
    <property type="evidence" value="ECO:0007669"/>
    <property type="project" value="UniProtKB-KW"/>
</dbReference>
<gene>
    <name evidence="3" type="ORF">G5A70_06960</name>
</gene>